<sequence length="180" mass="20422">MTNTISKAYFEHVFTSVERQQASEDGFSFVICWLCGQTVRVRGVESLIAHVLHYGKGSNCRPKGRKQFGFLNIKFLRELAAKGALERMGFPQLDVELGVDVEAFDGDRLIQDIPSFQRMVEDESFSCTRKFLKGLSLSIWALAIYLDPTGVLKAVTAFRFGRKCGLWICGWAQAWLRSER</sequence>
<evidence type="ECO:0000313" key="2">
    <source>
        <dbReference type="Proteomes" id="UP001642540"/>
    </source>
</evidence>
<organism evidence="1 2">
    <name type="scientific">Orchesella dallaii</name>
    <dbReference type="NCBI Taxonomy" id="48710"/>
    <lineage>
        <taxon>Eukaryota</taxon>
        <taxon>Metazoa</taxon>
        <taxon>Ecdysozoa</taxon>
        <taxon>Arthropoda</taxon>
        <taxon>Hexapoda</taxon>
        <taxon>Collembola</taxon>
        <taxon>Entomobryomorpha</taxon>
        <taxon>Entomobryoidea</taxon>
        <taxon>Orchesellidae</taxon>
        <taxon>Orchesellinae</taxon>
        <taxon>Orchesella</taxon>
    </lineage>
</organism>
<gene>
    <name evidence="1" type="ORF">ODALV1_LOCUS6797</name>
</gene>
<evidence type="ECO:0008006" key="3">
    <source>
        <dbReference type="Google" id="ProtNLM"/>
    </source>
</evidence>
<reference evidence="1 2" key="1">
    <citation type="submission" date="2024-08" db="EMBL/GenBank/DDBJ databases">
        <authorList>
            <person name="Cucini C."/>
            <person name="Frati F."/>
        </authorList>
    </citation>
    <scope>NUCLEOTIDE SEQUENCE [LARGE SCALE GENOMIC DNA]</scope>
</reference>
<dbReference type="EMBL" id="CAXLJM020000021">
    <property type="protein sequence ID" value="CAL8087617.1"/>
    <property type="molecule type" value="Genomic_DNA"/>
</dbReference>
<keyword evidence="2" id="KW-1185">Reference proteome</keyword>
<accession>A0ABP1Q363</accession>
<protein>
    <recommendedName>
        <fullName evidence="3">Transposase</fullName>
    </recommendedName>
</protein>
<proteinExistence type="predicted"/>
<comment type="caution">
    <text evidence="1">The sequence shown here is derived from an EMBL/GenBank/DDBJ whole genome shotgun (WGS) entry which is preliminary data.</text>
</comment>
<evidence type="ECO:0000313" key="1">
    <source>
        <dbReference type="EMBL" id="CAL8087617.1"/>
    </source>
</evidence>
<dbReference type="Proteomes" id="UP001642540">
    <property type="component" value="Unassembled WGS sequence"/>
</dbReference>
<name>A0ABP1Q363_9HEXA</name>